<name>A0ABY3A8H3_9FLAO</name>
<gene>
    <name evidence="1" type="ORF">GQ41_1324</name>
</gene>
<comment type="caution">
    <text evidence="1">The sequence shown here is derived from an EMBL/GenBank/DDBJ whole genome shotgun (WGS) entry which is preliminary data.</text>
</comment>
<keyword evidence="2" id="KW-1185">Reference proteome</keyword>
<dbReference type="Proteomes" id="UP000315363">
    <property type="component" value="Unassembled WGS sequence"/>
</dbReference>
<organism evidence="1 2">
    <name type="scientific">Arenibacter algicola</name>
    <dbReference type="NCBI Taxonomy" id="616991"/>
    <lineage>
        <taxon>Bacteria</taxon>
        <taxon>Pseudomonadati</taxon>
        <taxon>Bacteroidota</taxon>
        <taxon>Flavobacteriia</taxon>
        <taxon>Flavobacteriales</taxon>
        <taxon>Flavobacteriaceae</taxon>
        <taxon>Arenibacter</taxon>
    </lineage>
</organism>
<evidence type="ECO:0000313" key="2">
    <source>
        <dbReference type="Proteomes" id="UP000315363"/>
    </source>
</evidence>
<evidence type="ECO:0000313" key="1">
    <source>
        <dbReference type="EMBL" id="TQO36738.1"/>
    </source>
</evidence>
<proteinExistence type="predicted"/>
<accession>A0ABY3A8H3</accession>
<sequence length="68" mass="8598">MIYYGLHIIYTFFRSGIFWKITQHKTNIQYWKELKKIKSLQHNLRFSNLIFMKQAYQKRPRQFKFYST</sequence>
<reference evidence="1 2" key="1">
    <citation type="submission" date="2019-06" db="EMBL/GenBank/DDBJ databases">
        <title>A large-scale integrated study on North Sea by COGITO (Coastal Microbe Genomic &amp; Taxonomic Observatory).</title>
        <authorList>
            <person name="Teeling H."/>
        </authorList>
    </citation>
    <scope>NUCLEOTIDE SEQUENCE [LARGE SCALE GENOMIC DNA]</scope>
    <source>
        <strain evidence="1 2">MAR_2009_79</strain>
    </source>
</reference>
<protein>
    <submittedName>
        <fullName evidence="1">Uncharacterized protein</fullName>
    </submittedName>
</protein>
<dbReference type="EMBL" id="VHIF01000001">
    <property type="protein sequence ID" value="TQO36738.1"/>
    <property type="molecule type" value="Genomic_DNA"/>
</dbReference>